<evidence type="ECO:0000313" key="3">
    <source>
        <dbReference type="Proteomes" id="UP001520878"/>
    </source>
</evidence>
<accession>A0ABS8G3G7</accession>
<name>A0ABS8G3G7_9ALTE</name>
<dbReference type="EMBL" id="JAJEWP010000001">
    <property type="protein sequence ID" value="MCC2615034.1"/>
    <property type="molecule type" value="Genomic_DNA"/>
</dbReference>
<feature type="signal peptide" evidence="1">
    <location>
        <begin position="1"/>
        <end position="22"/>
    </location>
</feature>
<keyword evidence="1" id="KW-0732">Signal</keyword>
<evidence type="ECO:0008006" key="4">
    <source>
        <dbReference type="Google" id="ProtNLM"/>
    </source>
</evidence>
<feature type="chain" id="PRO_5046938421" description="DUF1570 domain-containing protein" evidence="1">
    <location>
        <begin position="23"/>
        <end position="321"/>
    </location>
</feature>
<comment type="caution">
    <text evidence="2">The sequence shown here is derived from an EMBL/GenBank/DDBJ whole genome shotgun (WGS) entry which is preliminary data.</text>
</comment>
<dbReference type="RefSeq" id="WP_229156947.1">
    <property type="nucleotide sequence ID" value="NZ_JAJEWP010000001.1"/>
</dbReference>
<evidence type="ECO:0000313" key="2">
    <source>
        <dbReference type="EMBL" id="MCC2615034.1"/>
    </source>
</evidence>
<proteinExistence type="predicted"/>
<evidence type="ECO:0000256" key="1">
    <source>
        <dbReference type="SAM" id="SignalP"/>
    </source>
</evidence>
<organism evidence="2 3">
    <name type="scientific">Fluctibacter halophilus</name>
    <dbReference type="NCBI Taxonomy" id="226011"/>
    <lineage>
        <taxon>Bacteria</taxon>
        <taxon>Pseudomonadati</taxon>
        <taxon>Pseudomonadota</taxon>
        <taxon>Gammaproteobacteria</taxon>
        <taxon>Alteromonadales</taxon>
        <taxon>Alteromonadaceae</taxon>
        <taxon>Fluctibacter</taxon>
    </lineage>
</organism>
<dbReference type="Pfam" id="PF18958">
    <property type="entry name" value="DUF5700"/>
    <property type="match status" value="1"/>
</dbReference>
<dbReference type="Proteomes" id="UP001520878">
    <property type="component" value="Unassembled WGS sequence"/>
</dbReference>
<sequence>MLRFNIILVAALLLGVFQSTYANEQGIFDFSHVKRALQYFQQPTSANLQRVAQSPANQHLLAHAYRTGYYPSETTPLSLSEQLLAKTPTQEQVDGVNGLMVSMAANKHAQQHCVSEALAFAPQGSEIKGNVFMTWGYDIGVAMDNNASLNLAHPRFLEKSFEVWYYCIHEAHHTLVMQHFPMPVLADIRNTQQLRLLVQYLTFLEGSAVYAAYRARQQAGHLSDDPDYLALDDPDRLQAMIVAYFTVFERIKDLKQRPLTDADWALLDNLSDGDRLWYRVGAHMARTIDQQLGRQEYQRVLRQGDDAFFSAYEKVSNDSPH</sequence>
<gene>
    <name evidence="2" type="ORF">LJ739_02105</name>
</gene>
<reference evidence="2 3" key="1">
    <citation type="submission" date="2021-10" db="EMBL/GenBank/DDBJ databases">
        <title>Draft genome of Aestuariibacter halophilus JC2043.</title>
        <authorList>
            <person name="Emsley S.A."/>
            <person name="Pfannmuller K.M."/>
            <person name="Ushijima B."/>
            <person name="Saw J.H."/>
            <person name="Videau P."/>
        </authorList>
    </citation>
    <scope>NUCLEOTIDE SEQUENCE [LARGE SCALE GENOMIC DNA]</scope>
    <source>
        <strain evidence="2 3">JC2043</strain>
    </source>
</reference>
<dbReference type="InterPro" id="IPR043754">
    <property type="entry name" value="DUF5700"/>
</dbReference>
<protein>
    <recommendedName>
        <fullName evidence="4">DUF1570 domain-containing protein</fullName>
    </recommendedName>
</protein>
<keyword evidence="3" id="KW-1185">Reference proteome</keyword>